<dbReference type="CDD" id="cd02440">
    <property type="entry name" value="AdoMet_MTases"/>
    <property type="match status" value="1"/>
</dbReference>
<dbReference type="InterPro" id="IPR029063">
    <property type="entry name" value="SAM-dependent_MTases_sf"/>
</dbReference>
<dbReference type="AlphaFoldDB" id="X1IE52"/>
<dbReference type="EMBL" id="BARU01026579">
    <property type="protein sequence ID" value="GAH64399.1"/>
    <property type="molecule type" value="Genomic_DNA"/>
</dbReference>
<evidence type="ECO:0000313" key="2">
    <source>
        <dbReference type="EMBL" id="GAH64399.1"/>
    </source>
</evidence>
<dbReference type="InterPro" id="IPR025714">
    <property type="entry name" value="Methyltranfer_dom"/>
</dbReference>
<gene>
    <name evidence="2" type="ORF">S03H2_42679</name>
</gene>
<comment type="caution">
    <text evidence="2">The sequence shown here is derived from an EMBL/GenBank/DDBJ whole genome shotgun (WGS) entry which is preliminary data.</text>
</comment>
<feature type="domain" description="Methyltransferase" evidence="1">
    <location>
        <begin position="46"/>
        <end position="135"/>
    </location>
</feature>
<dbReference type="SUPFAM" id="SSF53335">
    <property type="entry name" value="S-adenosyl-L-methionine-dependent methyltransferases"/>
    <property type="match status" value="1"/>
</dbReference>
<proteinExistence type="predicted"/>
<accession>X1IE52</accession>
<organism evidence="2">
    <name type="scientific">marine sediment metagenome</name>
    <dbReference type="NCBI Taxonomy" id="412755"/>
    <lineage>
        <taxon>unclassified sequences</taxon>
        <taxon>metagenomes</taxon>
        <taxon>ecological metagenomes</taxon>
    </lineage>
</organism>
<sequence>MNDSPEEKWWDSWYGRGGSSGSGSEGELLEYKVNYLNELFKKYCLKTVLDFGCGDGVVASRLNCQIYLGIDISSKVIEFCKARIKRPGFSFEHGHFFDYTPEVIKNKFASNLDCCMCIDVLYHISDTEVLNKILENLFSSERG</sequence>
<evidence type="ECO:0000259" key="1">
    <source>
        <dbReference type="Pfam" id="PF13847"/>
    </source>
</evidence>
<feature type="non-terminal residue" evidence="2">
    <location>
        <position position="143"/>
    </location>
</feature>
<dbReference type="PANTHER" id="PTHR43861">
    <property type="entry name" value="TRANS-ACONITATE 2-METHYLTRANSFERASE-RELATED"/>
    <property type="match status" value="1"/>
</dbReference>
<protein>
    <recommendedName>
        <fullName evidence="1">Methyltransferase domain-containing protein</fullName>
    </recommendedName>
</protein>
<reference evidence="2" key="1">
    <citation type="journal article" date="2014" name="Front. Microbiol.">
        <title>High frequency of phylogenetically diverse reductive dehalogenase-homologous genes in deep subseafloor sedimentary metagenomes.</title>
        <authorList>
            <person name="Kawai M."/>
            <person name="Futagami T."/>
            <person name="Toyoda A."/>
            <person name="Takaki Y."/>
            <person name="Nishi S."/>
            <person name="Hori S."/>
            <person name="Arai W."/>
            <person name="Tsubouchi T."/>
            <person name="Morono Y."/>
            <person name="Uchiyama I."/>
            <person name="Ito T."/>
            <person name="Fujiyama A."/>
            <person name="Inagaki F."/>
            <person name="Takami H."/>
        </authorList>
    </citation>
    <scope>NUCLEOTIDE SEQUENCE</scope>
    <source>
        <strain evidence="2">Expedition CK06-06</strain>
    </source>
</reference>
<dbReference type="Pfam" id="PF13847">
    <property type="entry name" value="Methyltransf_31"/>
    <property type="match status" value="1"/>
</dbReference>
<name>X1IE52_9ZZZZ</name>
<dbReference type="Gene3D" id="3.40.50.150">
    <property type="entry name" value="Vaccinia Virus protein VP39"/>
    <property type="match status" value="1"/>
</dbReference>